<dbReference type="AlphaFoldDB" id="A0A5E6WLY8"/>
<dbReference type="OrthoDB" id="6772723at2"/>
<sequence length="229" mass="25189">MTAEVKESATAATKSWEQATLLINGKKVEWGTKPLLIRGEENIVTVEATDDIARQLNLVLPENGGLNIVASPTFGSWVARVNGKFEWKIKPDADRSGRITLVFYSREMLKTWELQSLVMSSNLADEAELYIDGVRPPAGDAEFISGVHRKISLRAKSNSPISSYPLTLAVSYIELLPGDVSCSPPALQLTTDHTWHVAARNRKGQFGLIAMDEVDGKITTQLRLPCRAI</sequence>
<organism evidence="1 2">
    <name type="scientific">Pseudomonas fluorescens</name>
    <dbReference type="NCBI Taxonomy" id="294"/>
    <lineage>
        <taxon>Bacteria</taxon>
        <taxon>Pseudomonadati</taxon>
        <taxon>Pseudomonadota</taxon>
        <taxon>Gammaproteobacteria</taxon>
        <taxon>Pseudomonadales</taxon>
        <taxon>Pseudomonadaceae</taxon>
        <taxon>Pseudomonas</taxon>
    </lineage>
</organism>
<protein>
    <submittedName>
        <fullName evidence="1">Uncharacterized protein</fullName>
    </submittedName>
</protein>
<accession>A0A5E6WLY8</accession>
<name>A0A5E6WLY8_PSEFL</name>
<proteinExistence type="predicted"/>
<reference evidence="1 2" key="1">
    <citation type="submission" date="2019-09" db="EMBL/GenBank/DDBJ databases">
        <authorList>
            <person name="Chandra G."/>
            <person name="Truman W A."/>
        </authorList>
    </citation>
    <scope>NUCLEOTIDE SEQUENCE [LARGE SCALE GENOMIC DNA]</scope>
    <source>
        <strain evidence="1">PS659</strain>
    </source>
</reference>
<dbReference type="RefSeq" id="WP_150718378.1">
    <property type="nucleotide sequence ID" value="NZ_CABVGY010000033.1"/>
</dbReference>
<dbReference type="EMBL" id="CABVGY010000033">
    <property type="protein sequence ID" value="VVN29706.1"/>
    <property type="molecule type" value="Genomic_DNA"/>
</dbReference>
<evidence type="ECO:0000313" key="2">
    <source>
        <dbReference type="Proteomes" id="UP000326729"/>
    </source>
</evidence>
<gene>
    <name evidence="1" type="ORF">PS659_04810</name>
</gene>
<evidence type="ECO:0000313" key="1">
    <source>
        <dbReference type="EMBL" id="VVN29706.1"/>
    </source>
</evidence>
<dbReference type="Proteomes" id="UP000326729">
    <property type="component" value="Unassembled WGS sequence"/>
</dbReference>